<dbReference type="EMBL" id="AZHB01000003">
    <property type="protein sequence ID" value="OAA71595.1"/>
    <property type="molecule type" value="Genomic_DNA"/>
</dbReference>
<organism evidence="2 3">
    <name type="scientific">Cordyceps fumosorosea (strain ARSEF 2679)</name>
    <name type="common">Isaria fumosorosea</name>
    <dbReference type="NCBI Taxonomy" id="1081104"/>
    <lineage>
        <taxon>Eukaryota</taxon>
        <taxon>Fungi</taxon>
        <taxon>Dikarya</taxon>
        <taxon>Ascomycota</taxon>
        <taxon>Pezizomycotina</taxon>
        <taxon>Sordariomycetes</taxon>
        <taxon>Hypocreomycetidae</taxon>
        <taxon>Hypocreales</taxon>
        <taxon>Cordycipitaceae</taxon>
        <taxon>Cordyceps</taxon>
    </lineage>
</organism>
<keyword evidence="3" id="KW-1185">Reference proteome</keyword>
<gene>
    <name evidence="2" type="ORF">ISF_02146</name>
</gene>
<feature type="region of interest" description="Disordered" evidence="1">
    <location>
        <begin position="1"/>
        <end position="25"/>
    </location>
</feature>
<accession>A0A168CNG3</accession>
<proteinExistence type="predicted"/>
<dbReference type="RefSeq" id="XP_018707476.1">
    <property type="nucleotide sequence ID" value="XM_018845753.1"/>
</dbReference>
<evidence type="ECO:0000313" key="3">
    <source>
        <dbReference type="Proteomes" id="UP000076744"/>
    </source>
</evidence>
<dbReference type="AlphaFoldDB" id="A0A168CNG3"/>
<evidence type="ECO:0000256" key="1">
    <source>
        <dbReference type="SAM" id="MobiDB-lite"/>
    </source>
</evidence>
<evidence type="ECO:0000313" key="2">
    <source>
        <dbReference type="EMBL" id="OAA71595.1"/>
    </source>
</evidence>
<sequence>MSYGSDYNSSGADTGARQQPQQQTVGFSNYNASMMMYSVPQASTQTSIYNTPQYAPPLSSRNNPMASAPLLSSQPDVNASYFGEEEVSPQTASLEHGASSGSATAYYQDIPSSFHYTTATGAESTGGSGSISGNSLTGVESFYQLADLGGSTSGAMADTSRPDRTAEFEEKWQEYRRRLANVFLEIKNGNLEKAADGLLSVSFWLLSRVEELGLTEDDEDLHKDRLKLWQDFNHAWIALTFKQKQFMERVGPDDVVPQPLSMRTVKRMGDELIRLCDGIERHGLVDYQFGVWEDEIESLLEDCLTLFEEQEKEQKEARSKDRSES</sequence>
<comment type="caution">
    <text evidence="2">The sequence shown here is derived from an EMBL/GenBank/DDBJ whole genome shotgun (WGS) entry which is preliminary data.</text>
</comment>
<dbReference type="GeneID" id="30018438"/>
<protein>
    <submittedName>
        <fullName evidence="2">Uncharacterized protein</fullName>
    </submittedName>
</protein>
<name>A0A168CNG3_CORFA</name>
<dbReference type="OrthoDB" id="5552418at2759"/>
<reference evidence="2 3" key="1">
    <citation type="journal article" date="2016" name="Genome Biol. Evol.">
        <title>Divergent and convergent evolution of fungal pathogenicity.</title>
        <authorList>
            <person name="Shang Y."/>
            <person name="Xiao G."/>
            <person name="Zheng P."/>
            <person name="Cen K."/>
            <person name="Zhan S."/>
            <person name="Wang C."/>
        </authorList>
    </citation>
    <scope>NUCLEOTIDE SEQUENCE [LARGE SCALE GENOMIC DNA]</scope>
    <source>
        <strain evidence="2 3">ARSEF 2679</strain>
    </source>
</reference>
<dbReference type="Proteomes" id="UP000076744">
    <property type="component" value="Unassembled WGS sequence"/>
</dbReference>